<dbReference type="EMBL" id="CP043732">
    <property type="protein sequence ID" value="QMU98280.1"/>
    <property type="molecule type" value="Genomic_DNA"/>
</dbReference>
<proteinExistence type="predicted"/>
<organism evidence="2 3">
    <name type="scientific">Microbacterium esteraromaticum</name>
    <dbReference type="NCBI Taxonomy" id="57043"/>
    <lineage>
        <taxon>Bacteria</taxon>
        <taxon>Bacillati</taxon>
        <taxon>Actinomycetota</taxon>
        <taxon>Actinomycetes</taxon>
        <taxon>Micrococcales</taxon>
        <taxon>Microbacteriaceae</taxon>
        <taxon>Microbacterium</taxon>
    </lineage>
</organism>
<feature type="region of interest" description="Disordered" evidence="1">
    <location>
        <begin position="1"/>
        <end position="68"/>
    </location>
</feature>
<evidence type="ECO:0000256" key="1">
    <source>
        <dbReference type="SAM" id="MobiDB-lite"/>
    </source>
</evidence>
<name>A0A7D8AAY4_9MICO</name>
<accession>A0A7D8AAY4</accession>
<feature type="compositionally biased region" description="Acidic residues" evidence="1">
    <location>
        <begin position="57"/>
        <end position="68"/>
    </location>
</feature>
<protein>
    <submittedName>
        <fullName evidence="2">Uncharacterized protein</fullName>
    </submittedName>
</protein>
<sequence>MSGHHDEQTAEIPEADALEQRRDPVDEPHDPERTTTEPTPDGVEADPADVIEQGIDVPDDDEERDGDA</sequence>
<gene>
    <name evidence="2" type="ORF">FVO59_14630</name>
</gene>
<evidence type="ECO:0000313" key="3">
    <source>
        <dbReference type="Proteomes" id="UP000515708"/>
    </source>
</evidence>
<reference evidence="2 3" key="1">
    <citation type="journal article" date="2020" name="Front. Microbiol.">
        <title>Design of Bacterial Strain-Specific qPCR Assays Using NGS Data and Publicly Available Resources and Its Application to Track Biocontrol Strains.</title>
        <authorList>
            <person name="Hernandez I."/>
            <person name="Sant C."/>
            <person name="Martinez R."/>
            <person name="Fernandez C."/>
        </authorList>
    </citation>
    <scope>NUCLEOTIDE SEQUENCE [LARGE SCALE GENOMIC DNA]</scope>
    <source>
        <strain evidence="2 3">B24</strain>
    </source>
</reference>
<feature type="compositionally biased region" description="Basic and acidic residues" evidence="1">
    <location>
        <begin position="18"/>
        <end position="35"/>
    </location>
</feature>
<evidence type="ECO:0000313" key="2">
    <source>
        <dbReference type="EMBL" id="QMU98280.1"/>
    </source>
</evidence>
<dbReference type="AlphaFoldDB" id="A0A7D8AAY4"/>
<dbReference type="RefSeq" id="WP_182253298.1">
    <property type="nucleotide sequence ID" value="NZ_CP043732.1"/>
</dbReference>
<dbReference type="Proteomes" id="UP000515708">
    <property type="component" value="Chromosome"/>
</dbReference>